<evidence type="ECO:0000313" key="2">
    <source>
        <dbReference type="Proteomes" id="UP001054837"/>
    </source>
</evidence>
<comment type="caution">
    <text evidence="1">The sequence shown here is derived from an EMBL/GenBank/DDBJ whole genome shotgun (WGS) entry which is preliminary data.</text>
</comment>
<accession>A0AAV4SMC8</accession>
<keyword evidence="2" id="KW-1185">Reference proteome</keyword>
<evidence type="ECO:0000313" key="1">
    <source>
        <dbReference type="EMBL" id="GIY34396.1"/>
    </source>
</evidence>
<proteinExistence type="predicted"/>
<dbReference type="Proteomes" id="UP001054837">
    <property type="component" value="Unassembled WGS sequence"/>
</dbReference>
<gene>
    <name evidence="1" type="ORF">CDAR_35481</name>
</gene>
<sequence>MTAPNYICQFGAFRNVRRFGGWSVFEFRETRVDSKGFRKPIENQREIEALMKIVRDRTFGNYSGFADGRFDLRRLMGFCGGGLSNRVRGLSSIQRNSSFSFLDLKRKKEKKSALFGSEPYRSSFFLPPTRDGSDVSESGPLSNWVRSLPLSLRKKNELCKFPNSVVRVPLTRRYNLSRDERERRLFR</sequence>
<protein>
    <submittedName>
        <fullName evidence="1">Uncharacterized protein</fullName>
    </submittedName>
</protein>
<dbReference type="EMBL" id="BPLQ01008057">
    <property type="protein sequence ID" value="GIY34396.1"/>
    <property type="molecule type" value="Genomic_DNA"/>
</dbReference>
<reference evidence="1 2" key="1">
    <citation type="submission" date="2021-06" db="EMBL/GenBank/DDBJ databases">
        <title>Caerostris darwini draft genome.</title>
        <authorList>
            <person name="Kono N."/>
            <person name="Arakawa K."/>
        </authorList>
    </citation>
    <scope>NUCLEOTIDE SEQUENCE [LARGE SCALE GENOMIC DNA]</scope>
</reference>
<dbReference type="AlphaFoldDB" id="A0AAV4SMC8"/>
<name>A0AAV4SMC8_9ARAC</name>
<organism evidence="1 2">
    <name type="scientific">Caerostris darwini</name>
    <dbReference type="NCBI Taxonomy" id="1538125"/>
    <lineage>
        <taxon>Eukaryota</taxon>
        <taxon>Metazoa</taxon>
        <taxon>Ecdysozoa</taxon>
        <taxon>Arthropoda</taxon>
        <taxon>Chelicerata</taxon>
        <taxon>Arachnida</taxon>
        <taxon>Araneae</taxon>
        <taxon>Araneomorphae</taxon>
        <taxon>Entelegynae</taxon>
        <taxon>Araneoidea</taxon>
        <taxon>Araneidae</taxon>
        <taxon>Caerostris</taxon>
    </lineage>
</organism>